<dbReference type="WBParaSite" id="Pan_g16332.t1">
    <property type="protein sequence ID" value="Pan_g16332.t1"/>
    <property type="gene ID" value="Pan_g16332"/>
</dbReference>
<proteinExistence type="predicted"/>
<reference evidence="2" key="2">
    <citation type="submission" date="2020-10" db="UniProtKB">
        <authorList>
            <consortium name="WormBaseParasite"/>
        </authorList>
    </citation>
    <scope>IDENTIFICATION</scope>
</reference>
<evidence type="ECO:0000313" key="2">
    <source>
        <dbReference type="WBParaSite" id="Pan_g16332.t1"/>
    </source>
</evidence>
<name>A0A7E4ZTD5_PANRE</name>
<reference evidence="1" key="1">
    <citation type="journal article" date="2013" name="Genetics">
        <title>The draft genome and transcriptome of Panagrellus redivivus are shaped by the harsh demands of a free-living lifestyle.</title>
        <authorList>
            <person name="Srinivasan J."/>
            <person name="Dillman A.R."/>
            <person name="Macchietto M.G."/>
            <person name="Heikkinen L."/>
            <person name="Lakso M."/>
            <person name="Fracchia K.M."/>
            <person name="Antoshechkin I."/>
            <person name="Mortazavi A."/>
            <person name="Wong G."/>
            <person name="Sternberg P.W."/>
        </authorList>
    </citation>
    <scope>NUCLEOTIDE SEQUENCE [LARGE SCALE GENOMIC DNA]</scope>
    <source>
        <strain evidence="1">MT8872</strain>
    </source>
</reference>
<sequence length="73" mass="8415">MMNPLDRNWERSNSTRLLLKVATTIRGGLRTSSRRFALYRVIVFIFGRFGNKNAITVNMSYIVRLDAYKGDAT</sequence>
<accession>A0A7E4ZTD5</accession>
<evidence type="ECO:0000313" key="1">
    <source>
        <dbReference type="Proteomes" id="UP000492821"/>
    </source>
</evidence>
<dbReference type="Proteomes" id="UP000492821">
    <property type="component" value="Unassembled WGS sequence"/>
</dbReference>
<dbReference type="AlphaFoldDB" id="A0A7E4ZTD5"/>
<protein>
    <submittedName>
        <fullName evidence="2">Bestrophin homolog</fullName>
    </submittedName>
</protein>
<organism evidence="1 2">
    <name type="scientific">Panagrellus redivivus</name>
    <name type="common">Microworm</name>
    <dbReference type="NCBI Taxonomy" id="6233"/>
    <lineage>
        <taxon>Eukaryota</taxon>
        <taxon>Metazoa</taxon>
        <taxon>Ecdysozoa</taxon>
        <taxon>Nematoda</taxon>
        <taxon>Chromadorea</taxon>
        <taxon>Rhabditida</taxon>
        <taxon>Tylenchina</taxon>
        <taxon>Panagrolaimomorpha</taxon>
        <taxon>Panagrolaimoidea</taxon>
        <taxon>Panagrolaimidae</taxon>
        <taxon>Panagrellus</taxon>
    </lineage>
</organism>
<keyword evidence="1" id="KW-1185">Reference proteome</keyword>